<reference evidence="1" key="1">
    <citation type="submission" date="2024-12" db="EMBL/GenBank/DDBJ databases">
        <authorList>
            <person name="Wu N."/>
        </authorList>
    </citation>
    <scope>NUCLEOTIDE SEQUENCE</scope>
    <source>
        <strain evidence="1">P15</strain>
    </source>
</reference>
<dbReference type="EMBL" id="JBJURJ010000022">
    <property type="protein sequence ID" value="MFM9331815.1"/>
    <property type="molecule type" value="Genomic_DNA"/>
</dbReference>
<keyword evidence="2" id="KW-1185">Reference proteome</keyword>
<protein>
    <submittedName>
        <fullName evidence="1">Uncharacterized protein</fullName>
    </submittedName>
</protein>
<comment type="caution">
    <text evidence="1">The sequence shown here is derived from an EMBL/GenBank/DDBJ whole genome shotgun (WGS) entry which is preliminary data.</text>
</comment>
<evidence type="ECO:0000313" key="1">
    <source>
        <dbReference type="EMBL" id="MFM9331815.1"/>
    </source>
</evidence>
<name>A0ACC7P519_9BACL</name>
<evidence type="ECO:0000313" key="2">
    <source>
        <dbReference type="Proteomes" id="UP001631969"/>
    </source>
</evidence>
<organism evidence="1 2">
    <name type="scientific">Paenibacillus mesotrionivorans</name>
    <dbReference type="NCBI Taxonomy" id="3160968"/>
    <lineage>
        <taxon>Bacteria</taxon>
        <taxon>Bacillati</taxon>
        <taxon>Bacillota</taxon>
        <taxon>Bacilli</taxon>
        <taxon>Bacillales</taxon>
        <taxon>Paenibacillaceae</taxon>
        <taxon>Paenibacillus</taxon>
    </lineage>
</organism>
<gene>
    <name evidence="1" type="ORF">ACI1P1_26295</name>
</gene>
<dbReference type="Proteomes" id="UP001631969">
    <property type="component" value="Unassembled WGS sequence"/>
</dbReference>
<sequence>MPYADWIQQEIDFGTHSFYYSPWRAYMDTWDANRWRETLGIVFNVSPDEADATAQLLSEAGFGTARVEINWGNYTYDDPSKLDPAREQQFTTILQALKKHNIRPLILLNANSGNPVPTKGWKVQLVKAAPKDSTEIQVDNINGIVPGYTGLKGMAYQTMYPVITGCDPATGICQLSAPLPKALSAGAIELNKLIVQPIGGTVFADGTPNPAAQETLDGWLAYVKNTASFVKRVMNTGNSADAGFDMEVWNEMTFGSHFLDINNYYSPKLEFSQYHTFKQGDREIKGSEVLLPHTAALVADSKNNLPGVRVISGFSNQRPWDNGVEQWSGQSGFSRHYYTGYMDNNSLINPQAYSKKDEPTLNALGTMDGTLKPNSANKIVPGSNFVPSHIASFPEYWFSGYKTENVVRDLQPFPNSFPMHFRYANPGNGKQAEVWMTEGNFDRQGWSKALQSLGVSSIHPGYAGLMHSMGAKTTLRSFAFFGHKGIETYTIYAAKGGDGSLGVIPEAFFTALAEAKYVLTDSVRAKAGAQLAAIANVTKLMQPGVDIENPRPLKVEEWTQKNPKVVVKGNGTKENPDIYMSQDFAVLPYQLDAGKFAIGYYVVTRDVAQVWDTTKNVSDPARYALPPQAFTLTLSNVNGKGARVQSYDPITGTTSGLGIVKSTDTTITVQVDAVDYPRFLLIDEAAEGPVISSPVMKKNANGSTELTFVSNVDGTAKITWGTYPYRQKGSFKEEYYQDAAFQKKVYERRVSNINYNGDLPPKTGSYRWAGTVIPQFSERYTFLAQSGACNNELTINGKNVINPCAGLLRGDADLKAGEAYDLNHQYVSRYNSAQTVMLYWGSESQPKQLVAPASSQGKTVAVKKNEKVTVTIPDLLVGEGVKISLEAKGLTTRYPRWDYDVRGVLWP</sequence>
<proteinExistence type="predicted"/>
<accession>A0ACC7P519</accession>